<feature type="region of interest" description="Disordered" evidence="1">
    <location>
        <begin position="174"/>
        <end position="202"/>
    </location>
</feature>
<protein>
    <submittedName>
        <fullName evidence="2">Uncharacterized protein</fullName>
    </submittedName>
</protein>
<dbReference type="OMA" id="FIFAERQ"/>
<feature type="compositionally biased region" description="Pro residues" evidence="1">
    <location>
        <begin position="186"/>
        <end position="202"/>
    </location>
</feature>
<dbReference type="Proteomes" id="UP000053558">
    <property type="component" value="Unassembled WGS sequence"/>
</dbReference>
<evidence type="ECO:0000313" key="3">
    <source>
        <dbReference type="Proteomes" id="UP000053558"/>
    </source>
</evidence>
<gene>
    <name evidence="2" type="ORF">CONPUDRAFT_99654</name>
</gene>
<accession>A0A5M3MXW4</accession>
<keyword evidence="3" id="KW-1185">Reference proteome</keyword>
<reference evidence="3" key="1">
    <citation type="journal article" date="2012" name="Science">
        <title>The Paleozoic origin of enzymatic lignin decomposition reconstructed from 31 fungal genomes.</title>
        <authorList>
            <person name="Floudas D."/>
            <person name="Binder M."/>
            <person name="Riley R."/>
            <person name="Barry K."/>
            <person name="Blanchette R.A."/>
            <person name="Henrissat B."/>
            <person name="Martinez A.T."/>
            <person name="Otillar R."/>
            <person name="Spatafora J.W."/>
            <person name="Yadav J.S."/>
            <person name="Aerts A."/>
            <person name="Benoit I."/>
            <person name="Boyd A."/>
            <person name="Carlson A."/>
            <person name="Copeland A."/>
            <person name="Coutinho P.M."/>
            <person name="de Vries R.P."/>
            <person name="Ferreira P."/>
            <person name="Findley K."/>
            <person name="Foster B."/>
            <person name="Gaskell J."/>
            <person name="Glotzer D."/>
            <person name="Gorecki P."/>
            <person name="Heitman J."/>
            <person name="Hesse C."/>
            <person name="Hori C."/>
            <person name="Igarashi K."/>
            <person name="Jurgens J.A."/>
            <person name="Kallen N."/>
            <person name="Kersten P."/>
            <person name="Kohler A."/>
            <person name="Kuees U."/>
            <person name="Kumar T.K.A."/>
            <person name="Kuo A."/>
            <person name="LaButti K."/>
            <person name="Larrondo L.F."/>
            <person name="Lindquist E."/>
            <person name="Ling A."/>
            <person name="Lombard V."/>
            <person name="Lucas S."/>
            <person name="Lundell T."/>
            <person name="Martin R."/>
            <person name="McLaughlin D.J."/>
            <person name="Morgenstern I."/>
            <person name="Morin E."/>
            <person name="Murat C."/>
            <person name="Nagy L.G."/>
            <person name="Nolan M."/>
            <person name="Ohm R.A."/>
            <person name="Patyshakuliyeva A."/>
            <person name="Rokas A."/>
            <person name="Ruiz-Duenas F.J."/>
            <person name="Sabat G."/>
            <person name="Salamov A."/>
            <person name="Samejima M."/>
            <person name="Schmutz J."/>
            <person name="Slot J.C."/>
            <person name="St John F."/>
            <person name="Stenlid J."/>
            <person name="Sun H."/>
            <person name="Sun S."/>
            <person name="Syed K."/>
            <person name="Tsang A."/>
            <person name="Wiebenga A."/>
            <person name="Young D."/>
            <person name="Pisabarro A."/>
            <person name="Eastwood D.C."/>
            <person name="Martin F."/>
            <person name="Cullen D."/>
            <person name="Grigoriev I.V."/>
            <person name="Hibbett D.S."/>
        </authorList>
    </citation>
    <scope>NUCLEOTIDE SEQUENCE [LARGE SCALE GENOMIC DNA]</scope>
    <source>
        <strain evidence="3">RWD-64-598 SS2</strain>
    </source>
</reference>
<organism evidence="2 3">
    <name type="scientific">Coniophora puteana (strain RWD-64-598)</name>
    <name type="common">Brown rot fungus</name>
    <dbReference type="NCBI Taxonomy" id="741705"/>
    <lineage>
        <taxon>Eukaryota</taxon>
        <taxon>Fungi</taxon>
        <taxon>Dikarya</taxon>
        <taxon>Basidiomycota</taxon>
        <taxon>Agaricomycotina</taxon>
        <taxon>Agaricomycetes</taxon>
        <taxon>Agaricomycetidae</taxon>
        <taxon>Boletales</taxon>
        <taxon>Coniophorineae</taxon>
        <taxon>Coniophoraceae</taxon>
        <taxon>Coniophora</taxon>
    </lineage>
</organism>
<dbReference type="AlphaFoldDB" id="A0A5M3MXW4"/>
<dbReference type="RefSeq" id="XP_007765809.1">
    <property type="nucleotide sequence ID" value="XM_007767619.1"/>
</dbReference>
<dbReference type="OrthoDB" id="3188871at2759"/>
<comment type="caution">
    <text evidence="2">The sequence shown here is derived from an EMBL/GenBank/DDBJ whole genome shotgun (WGS) entry which is preliminary data.</text>
</comment>
<evidence type="ECO:0000256" key="1">
    <source>
        <dbReference type="SAM" id="MobiDB-lite"/>
    </source>
</evidence>
<evidence type="ECO:0000313" key="2">
    <source>
        <dbReference type="EMBL" id="EIW83968.1"/>
    </source>
</evidence>
<dbReference type="EMBL" id="JH711575">
    <property type="protein sequence ID" value="EIW83968.1"/>
    <property type="molecule type" value="Genomic_DNA"/>
</dbReference>
<name>A0A5M3MXW4_CONPW</name>
<dbReference type="KEGG" id="cput:CONPUDRAFT_99654"/>
<dbReference type="GeneID" id="19211949"/>
<sequence length="202" mass="21726">MPTDIILPTLTVWAQGALTGLLESKTQEDFDGRFESMFARVVNVTVNGKHLSREQYKQELLDQSAAGPTQQSATLSVSGQLEVEQGDQGQLEGLVGLFYTSNVFSKFLVLGFPAEIKVTSSLNLVVAPKGHEVIPPHTVGGDYDSRRITTVNQIITEQTYHVTLPNLPTGTVSGVTTKPELGPGPVKLPPHFGPGPVKLPPQ</sequence>
<proteinExistence type="predicted"/>